<evidence type="ECO:0000313" key="2">
    <source>
        <dbReference type="Proteomes" id="UP001259803"/>
    </source>
</evidence>
<dbReference type="EMBL" id="JAVRHS010000008">
    <property type="protein sequence ID" value="MDT0576527.1"/>
    <property type="molecule type" value="Genomic_DNA"/>
</dbReference>
<dbReference type="Pfam" id="PF05135">
    <property type="entry name" value="Phage_connect_1"/>
    <property type="match status" value="1"/>
</dbReference>
<reference evidence="1 2" key="1">
    <citation type="submission" date="2023-09" db="EMBL/GenBank/DDBJ databases">
        <authorList>
            <person name="Rey-Velasco X."/>
        </authorList>
    </citation>
    <scope>NUCLEOTIDE SEQUENCE [LARGE SCALE GENOMIC DNA]</scope>
    <source>
        <strain evidence="1 2">F390</strain>
    </source>
</reference>
<sequence length="187" mass="20445">MKRAIIAPMALPAAALAELKQWLGINTMREDALLFQLLVAALDICEGYTGVSLIERDFEEMHAARAPFSPGGWQEVSTRPVQQVVSVTGVHGDGTREVLAQSAFRSEIDANGVGRFRITEAGGATRVSVRYRAGMVTDWASLPEALRHGIVRLAAHHHRSRDAADASVAPPLAVTALWQPWRRMRLT</sequence>
<dbReference type="InterPro" id="IPR021146">
    <property type="entry name" value="Phage_gp6-like_head-tail"/>
</dbReference>
<comment type="caution">
    <text evidence="1">The sequence shown here is derived from an EMBL/GenBank/DDBJ whole genome shotgun (WGS) entry which is preliminary data.</text>
</comment>
<organism evidence="1 2">
    <name type="scientific">Croceicoccus esteveae</name>
    <dbReference type="NCBI Taxonomy" id="3075597"/>
    <lineage>
        <taxon>Bacteria</taxon>
        <taxon>Pseudomonadati</taxon>
        <taxon>Pseudomonadota</taxon>
        <taxon>Alphaproteobacteria</taxon>
        <taxon>Sphingomonadales</taxon>
        <taxon>Erythrobacteraceae</taxon>
        <taxon>Croceicoccus</taxon>
    </lineage>
</organism>
<dbReference type="RefSeq" id="WP_311341103.1">
    <property type="nucleotide sequence ID" value="NZ_JAVRHS010000008.1"/>
</dbReference>
<keyword evidence="2" id="KW-1185">Reference proteome</keyword>
<accession>A0ABU2ZM66</accession>
<dbReference type="InterPro" id="IPR011738">
    <property type="entry name" value="Phage_CHP"/>
</dbReference>
<dbReference type="NCBIfam" id="TIGR02215">
    <property type="entry name" value="phage_chp_gp8"/>
    <property type="match status" value="1"/>
</dbReference>
<proteinExistence type="predicted"/>
<dbReference type="Proteomes" id="UP001259803">
    <property type="component" value="Unassembled WGS sequence"/>
</dbReference>
<dbReference type="Gene3D" id="1.10.3230.30">
    <property type="entry name" value="Phage gp6-like head-tail connector protein"/>
    <property type="match status" value="1"/>
</dbReference>
<protein>
    <submittedName>
        <fullName evidence="1">Phage head-tail connector protein</fullName>
    </submittedName>
</protein>
<name>A0ABU2ZM66_9SPHN</name>
<dbReference type="CDD" id="cd08054">
    <property type="entry name" value="gp6"/>
    <property type="match status" value="1"/>
</dbReference>
<gene>
    <name evidence="1" type="ORF">RM533_10040</name>
</gene>
<evidence type="ECO:0000313" key="1">
    <source>
        <dbReference type="EMBL" id="MDT0576527.1"/>
    </source>
</evidence>